<name>B3LX82_DROAN</name>
<dbReference type="GO" id="GO:1900426">
    <property type="term" value="P:positive regulation of defense response to bacterium"/>
    <property type="evidence" value="ECO:0007669"/>
    <property type="project" value="EnsemblMetazoa"/>
</dbReference>
<feature type="chain" id="PRO_5002789235" evidence="3">
    <location>
        <begin position="22"/>
        <end position="251"/>
    </location>
</feature>
<dbReference type="GO" id="GO:0005886">
    <property type="term" value="C:plasma membrane"/>
    <property type="evidence" value="ECO:0007669"/>
    <property type="project" value="EnsemblMetazoa"/>
</dbReference>
<dbReference type="CTD" id="41650"/>
<gene>
    <name evidence="4" type="primary">Dana\GF17383</name>
    <name evidence="4" type="synonym">dana_GLEANR_18648</name>
    <name evidence="4" type="ORF">GF17383</name>
</gene>
<reference evidence="4 5" key="1">
    <citation type="journal article" date="2007" name="Nature">
        <title>Evolution of genes and genomes on the Drosophila phylogeny.</title>
        <authorList>
            <consortium name="Drosophila 12 Genomes Consortium"/>
            <person name="Clark A.G."/>
            <person name="Eisen M.B."/>
            <person name="Smith D.R."/>
            <person name="Bergman C.M."/>
            <person name="Oliver B."/>
            <person name="Markow T.A."/>
            <person name="Kaufman T.C."/>
            <person name="Kellis M."/>
            <person name="Gelbart W."/>
            <person name="Iyer V.N."/>
            <person name="Pollard D.A."/>
            <person name="Sackton T.B."/>
            <person name="Larracuente A.M."/>
            <person name="Singh N.D."/>
            <person name="Abad J.P."/>
            <person name="Abt D.N."/>
            <person name="Adryan B."/>
            <person name="Aguade M."/>
            <person name="Akashi H."/>
            <person name="Anderson W.W."/>
            <person name="Aquadro C.F."/>
            <person name="Ardell D.H."/>
            <person name="Arguello R."/>
            <person name="Artieri C.G."/>
            <person name="Barbash D.A."/>
            <person name="Barker D."/>
            <person name="Barsanti P."/>
            <person name="Batterham P."/>
            <person name="Batzoglou S."/>
            <person name="Begun D."/>
            <person name="Bhutkar A."/>
            <person name="Blanco E."/>
            <person name="Bosak S.A."/>
            <person name="Bradley R.K."/>
            <person name="Brand A.D."/>
            <person name="Brent M.R."/>
            <person name="Brooks A.N."/>
            <person name="Brown R.H."/>
            <person name="Butlin R.K."/>
            <person name="Caggese C."/>
            <person name="Calvi B.R."/>
            <person name="Bernardo de Carvalho A."/>
            <person name="Caspi A."/>
            <person name="Castrezana S."/>
            <person name="Celniker S.E."/>
            <person name="Chang J.L."/>
            <person name="Chapple C."/>
            <person name="Chatterji S."/>
            <person name="Chinwalla A."/>
            <person name="Civetta A."/>
            <person name="Clifton S.W."/>
            <person name="Comeron J.M."/>
            <person name="Costello J.C."/>
            <person name="Coyne J.A."/>
            <person name="Daub J."/>
            <person name="David R.G."/>
            <person name="Delcher A.L."/>
            <person name="Delehaunty K."/>
            <person name="Do C.B."/>
            <person name="Ebling H."/>
            <person name="Edwards K."/>
            <person name="Eickbush T."/>
            <person name="Evans J.D."/>
            <person name="Filipski A."/>
            <person name="Findeiss S."/>
            <person name="Freyhult E."/>
            <person name="Fulton L."/>
            <person name="Fulton R."/>
            <person name="Garcia A.C."/>
            <person name="Gardiner A."/>
            <person name="Garfield D.A."/>
            <person name="Garvin B.E."/>
            <person name="Gibson G."/>
            <person name="Gilbert D."/>
            <person name="Gnerre S."/>
            <person name="Godfrey J."/>
            <person name="Good R."/>
            <person name="Gotea V."/>
            <person name="Gravely B."/>
            <person name="Greenberg A.J."/>
            <person name="Griffiths-Jones S."/>
            <person name="Gross S."/>
            <person name="Guigo R."/>
            <person name="Gustafson E.A."/>
            <person name="Haerty W."/>
            <person name="Hahn M.W."/>
            <person name="Halligan D.L."/>
            <person name="Halpern A.L."/>
            <person name="Halter G.M."/>
            <person name="Han M.V."/>
            <person name="Heger A."/>
            <person name="Hillier L."/>
            <person name="Hinrichs A.S."/>
            <person name="Holmes I."/>
            <person name="Hoskins R.A."/>
            <person name="Hubisz M.J."/>
            <person name="Hultmark D."/>
            <person name="Huntley M.A."/>
            <person name="Jaffe D.B."/>
            <person name="Jagadeeshan S."/>
            <person name="Jeck W.R."/>
            <person name="Johnson J."/>
            <person name="Jones C.D."/>
            <person name="Jordan W.C."/>
            <person name="Karpen G.H."/>
            <person name="Kataoka E."/>
            <person name="Keightley P.D."/>
            <person name="Kheradpour P."/>
            <person name="Kirkness E.F."/>
            <person name="Koerich L.B."/>
            <person name="Kristiansen K."/>
            <person name="Kudrna D."/>
            <person name="Kulathinal R.J."/>
            <person name="Kumar S."/>
            <person name="Kwok R."/>
            <person name="Lander E."/>
            <person name="Langley C.H."/>
            <person name="Lapoint R."/>
            <person name="Lazzaro B.P."/>
            <person name="Lee S.J."/>
            <person name="Levesque L."/>
            <person name="Li R."/>
            <person name="Lin C.F."/>
            <person name="Lin M.F."/>
            <person name="Lindblad-Toh K."/>
            <person name="Llopart A."/>
            <person name="Long M."/>
            <person name="Low L."/>
            <person name="Lozovsky E."/>
            <person name="Lu J."/>
            <person name="Luo M."/>
            <person name="Machado C.A."/>
            <person name="Makalowski W."/>
            <person name="Marzo M."/>
            <person name="Matsuda M."/>
            <person name="Matzkin L."/>
            <person name="McAllister B."/>
            <person name="McBride C.S."/>
            <person name="McKernan B."/>
            <person name="McKernan K."/>
            <person name="Mendez-Lago M."/>
            <person name="Minx P."/>
            <person name="Mollenhauer M.U."/>
            <person name="Montooth K."/>
            <person name="Mount S.M."/>
            <person name="Mu X."/>
            <person name="Myers E."/>
            <person name="Negre B."/>
            <person name="Newfeld S."/>
            <person name="Nielsen R."/>
            <person name="Noor M.A."/>
            <person name="O'Grady P."/>
            <person name="Pachter L."/>
            <person name="Papaceit M."/>
            <person name="Parisi M.J."/>
            <person name="Parisi M."/>
            <person name="Parts L."/>
            <person name="Pedersen J.S."/>
            <person name="Pesole G."/>
            <person name="Phillippy A.M."/>
            <person name="Ponting C.P."/>
            <person name="Pop M."/>
            <person name="Porcelli D."/>
            <person name="Powell J.R."/>
            <person name="Prohaska S."/>
            <person name="Pruitt K."/>
            <person name="Puig M."/>
            <person name="Quesneville H."/>
            <person name="Ram K.R."/>
            <person name="Rand D."/>
            <person name="Rasmussen M.D."/>
            <person name="Reed L.K."/>
            <person name="Reenan R."/>
            <person name="Reily A."/>
            <person name="Remington K.A."/>
            <person name="Rieger T.T."/>
            <person name="Ritchie M.G."/>
            <person name="Robin C."/>
            <person name="Rogers Y.H."/>
            <person name="Rohde C."/>
            <person name="Rozas J."/>
            <person name="Rubenfield M.J."/>
            <person name="Ruiz A."/>
            <person name="Russo S."/>
            <person name="Salzberg S.L."/>
            <person name="Sanchez-Gracia A."/>
            <person name="Saranga D.J."/>
            <person name="Sato H."/>
            <person name="Schaeffer S.W."/>
            <person name="Schatz M.C."/>
            <person name="Schlenke T."/>
            <person name="Schwartz R."/>
            <person name="Segarra C."/>
            <person name="Singh R.S."/>
            <person name="Sirot L."/>
            <person name="Sirota M."/>
            <person name="Sisneros N.B."/>
            <person name="Smith C.D."/>
            <person name="Smith T.F."/>
            <person name="Spieth J."/>
            <person name="Stage D.E."/>
            <person name="Stark A."/>
            <person name="Stephan W."/>
            <person name="Strausberg R.L."/>
            <person name="Strempel S."/>
            <person name="Sturgill D."/>
            <person name="Sutton G."/>
            <person name="Sutton G.G."/>
            <person name="Tao W."/>
            <person name="Teichmann S."/>
            <person name="Tobari Y.N."/>
            <person name="Tomimura Y."/>
            <person name="Tsolas J.M."/>
            <person name="Valente V.L."/>
            <person name="Venter E."/>
            <person name="Venter J.C."/>
            <person name="Vicario S."/>
            <person name="Vieira F.G."/>
            <person name="Vilella A.J."/>
            <person name="Villasante A."/>
            <person name="Walenz B."/>
            <person name="Wang J."/>
            <person name="Wasserman M."/>
            <person name="Watts T."/>
            <person name="Wilson D."/>
            <person name="Wilson R.K."/>
            <person name="Wing R.A."/>
            <person name="Wolfner M.F."/>
            <person name="Wong A."/>
            <person name="Wong G.K."/>
            <person name="Wu C.I."/>
            <person name="Wu G."/>
            <person name="Yamamoto D."/>
            <person name="Yang H.P."/>
            <person name="Yang S.P."/>
            <person name="Yorke J.A."/>
            <person name="Yoshida K."/>
            <person name="Zdobnov E."/>
            <person name="Zhang P."/>
            <person name="Zhang Y."/>
            <person name="Zimin A.V."/>
            <person name="Baldwin J."/>
            <person name="Abdouelleil A."/>
            <person name="Abdulkadir J."/>
            <person name="Abebe A."/>
            <person name="Abera B."/>
            <person name="Abreu J."/>
            <person name="Acer S.C."/>
            <person name="Aftuck L."/>
            <person name="Alexander A."/>
            <person name="An P."/>
            <person name="Anderson E."/>
            <person name="Anderson S."/>
            <person name="Arachi H."/>
            <person name="Azer M."/>
            <person name="Bachantsang P."/>
            <person name="Barry A."/>
            <person name="Bayul T."/>
            <person name="Berlin A."/>
            <person name="Bessette D."/>
            <person name="Bloom T."/>
            <person name="Blye J."/>
            <person name="Boguslavskiy L."/>
            <person name="Bonnet C."/>
            <person name="Boukhgalter B."/>
            <person name="Bourzgui I."/>
            <person name="Brown A."/>
            <person name="Cahill P."/>
            <person name="Channer S."/>
            <person name="Cheshatsang Y."/>
            <person name="Chuda L."/>
            <person name="Citroen M."/>
            <person name="Collymore A."/>
            <person name="Cooke P."/>
            <person name="Costello M."/>
            <person name="D'Aco K."/>
            <person name="Daza R."/>
            <person name="De Haan G."/>
            <person name="DeGray S."/>
            <person name="DeMaso C."/>
            <person name="Dhargay N."/>
            <person name="Dooley K."/>
            <person name="Dooley E."/>
            <person name="Doricent M."/>
            <person name="Dorje P."/>
            <person name="Dorjee K."/>
            <person name="Dupes A."/>
            <person name="Elong R."/>
            <person name="Falk J."/>
            <person name="Farina A."/>
            <person name="Faro S."/>
            <person name="Ferguson D."/>
            <person name="Fisher S."/>
            <person name="Foley C.D."/>
            <person name="Franke A."/>
            <person name="Friedrich D."/>
            <person name="Gadbois L."/>
            <person name="Gearin G."/>
            <person name="Gearin C.R."/>
            <person name="Giannoukos G."/>
            <person name="Goode T."/>
            <person name="Graham J."/>
            <person name="Grandbois E."/>
            <person name="Grewal S."/>
            <person name="Gyaltsen K."/>
            <person name="Hafez N."/>
            <person name="Hagos B."/>
            <person name="Hall J."/>
            <person name="Henson C."/>
            <person name="Hollinger A."/>
            <person name="Honan T."/>
            <person name="Huard M.D."/>
            <person name="Hughes L."/>
            <person name="Hurhula B."/>
            <person name="Husby M.E."/>
            <person name="Kamat A."/>
            <person name="Kanga B."/>
            <person name="Kashin S."/>
            <person name="Khazanovich D."/>
            <person name="Kisner P."/>
            <person name="Lance K."/>
            <person name="Lara M."/>
            <person name="Lee W."/>
            <person name="Lennon N."/>
            <person name="Letendre F."/>
            <person name="LeVine R."/>
            <person name="Lipovsky A."/>
            <person name="Liu X."/>
            <person name="Liu J."/>
            <person name="Liu S."/>
            <person name="Lokyitsang T."/>
            <person name="Lokyitsang Y."/>
            <person name="Lubonja R."/>
            <person name="Lui A."/>
            <person name="MacDonald P."/>
            <person name="Magnisalis V."/>
            <person name="Maru K."/>
            <person name="Matthews C."/>
            <person name="McCusker W."/>
            <person name="McDonough S."/>
            <person name="Mehta T."/>
            <person name="Meldrim J."/>
            <person name="Meneus L."/>
            <person name="Mihai O."/>
            <person name="Mihalev A."/>
            <person name="Mihova T."/>
            <person name="Mittelman R."/>
            <person name="Mlenga V."/>
            <person name="Montmayeur A."/>
            <person name="Mulrain L."/>
            <person name="Navidi A."/>
            <person name="Naylor J."/>
            <person name="Negash T."/>
            <person name="Nguyen T."/>
            <person name="Nguyen N."/>
            <person name="Nicol R."/>
            <person name="Norbu C."/>
            <person name="Norbu N."/>
            <person name="Novod N."/>
            <person name="O'Neill B."/>
            <person name="Osman S."/>
            <person name="Markiewicz E."/>
            <person name="Oyono O.L."/>
            <person name="Patti C."/>
            <person name="Phunkhang P."/>
            <person name="Pierre F."/>
            <person name="Priest M."/>
            <person name="Raghuraman S."/>
            <person name="Rege F."/>
            <person name="Reyes R."/>
            <person name="Rise C."/>
            <person name="Rogov P."/>
            <person name="Ross K."/>
            <person name="Ryan E."/>
            <person name="Settipalli S."/>
            <person name="Shea T."/>
            <person name="Sherpa N."/>
            <person name="Shi L."/>
            <person name="Shih D."/>
            <person name="Sparrow T."/>
            <person name="Spaulding J."/>
            <person name="Stalker J."/>
            <person name="Stange-Thomann N."/>
            <person name="Stavropoulos S."/>
            <person name="Stone C."/>
            <person name="Strader C."/>
            <person name="Tesfaye S."/>
            <person name="Thomson T."/>
            <person name="Thoulutsang Y."/>
            <person name="Thoulutsang D."/>
            <person name="Topham K."/>
            <person name="Topping I."/>
            <person name="Tsamla T."/>
            <person name="Vassiliev H."/>
            <person name="Vo A."/>
            <person name="Wangchuk T."/>
            <person name="Wangdi T."/>
            <person name="Weiand M."/>
            <person name="Wilkinson J."/>
            <person name="Wilson A."/>
            <person name="Yadav S."/>
            <person name="Young G."/>
            <person name="Yu Q."/>
            <person name="Zembek L."/>
            <person name="Zhong D."/>
            <person name="Zimmer A."/>
            <person name="Zwirko Z."/>
            <person name="Jaffe D.B."/>
            <person name="Alvarez P."/>
            <person name="Brockman W."/>
            <person name="Butler J."/>
            <person name="Chin C."/>
            <person name="Gnerre S."/>
            <person name="Grabherr M."/>
            <person name="Kleber M."/>
            <person name="Mauceli E."/>
            <person name="MacCallum I."/>
        </authorList>
    </citation>
    <scope>NUCLEOTIDE SEQUENCE [LARGE SCALE GENOMIC DNA]</scope>
    <source>
        <strain evidence="5">Tucson 14024-0371.13</strain>
    </source>
</reference>
<dbReference type="InterPro" id="IPR004911">
    <property type="entry name" value="Interferon-induced_GILT"/>
</dbReference>
<dbReference type="Pfam" id="PF03227">
    <property type="entry name" value="GILT"/>
    <property type="match status" value="1"/>
</dbReference>
<keyword evidence="3" id="KW-0732">Signal</keyword>
<dbReference type="GO" id="GO:0016671">
    <property type="term" value="F:oxidoreductase activity, acting on a sulfur group of donors, disulfide as acceptor"/>
    <property type="evidence" value="ECO:0007669"/>
    <property type="project" value="InterPro"/>
</dbReference>
<dbReference type="Gene3D" id="3.40.30.10">
    <property type="entry name" value="Glutaredoxin"/>
    <property type="match status" value="1"/>
</dbReference>
<proteinExistence type="inferred from homology"/>
<dbReference type="KEGG" id="dan:6500167"/>
<organism evidence="4 5">
    <name type="scientific">Drosophila ananassae</name>
    <name type="common">Fruit fly</name>
    <dbReference type="NCBI Taxonomy" id="7217"/>
    <lineage>
        <taxon>Eukaryota</taxon>
        <taxon>Metazoa</taxon>
        <taxon>Ecdysozoa</taxon>
        <taxon>Arthropoda</taxon>
        <taxon>Hexapoda</taxon>
        <taxon>Insecta</taxon>
        <taxon>Pterygota</taxon>
        <taxon>Neoptera</taxon>
        <taxon>Endopterygota</taxon>
        <taxon>Diptera</taxon>
        <taxon>Brachycera</taxon>
        <taxon>Muscomorpha</taxon>
        <taxon>Ephydroidea</taxon>
        <taxon>Drosophilidae</taxon>
        <taxon>Drosophila</taxon>
        <taxon>Sophophora</taxon>
    </lineage>
</organism>
<dbReference type="Proteomes" id="UP000007801">
    <property type="component" value="Unassembled WGS sequence"/>
</dbReference>
<dbReference type="PANTHER" id="PTHR13234:SF69">
    <property type="entry name" value="GILT-LIKE PROTEIN 1"/>
    <property type="match status" value="1"/>
</dbReference>
<dbReference type="EMBL" id="CH902617">
    <property type="protein sequence ID" value="EDV41682.1"/>
    <property type="molecule type" value="Genomic_DNA"/>
</dbReference>
<dbReference type="SMR" id="B3LX82"/>
<dbReference type="HOGENOM" id="CLU_066886_2_1_1"/>
<dbReference type="InParanoid" id="B3LX82"/>
<dbReference type="OMA" id="VNNWENI"/>
<dbReference type="FunCoup" id="B3LX82">
    <property type="interactions" value="212"/>
</dbReference>
<dbReference type="PANTHER" id="PTHR13234">
    <property type="entry name" value="GAMMA-INTERFERON INDUCIBLE LYSOSOMAL THIOL REDUCTASE GILT"/>
    <property type="match status" value="1"/>
</dbReference>
<dbReference type="STRING" id="7217.B3LX82"/>
<protein>
    <submittedName>
        <fullName evidence="4">Uncharacterized protein</fullName>
    </submittedName>
</protein>
<sequence length="251" mass="27725">MSHKIAAVFLLMSCLIASAYSAAKVPVAVYYESLCPDSAKFITEQLYPAMKGELRDVVELTFVPFGKSHFSTQGSEVTFTCHHGPNECYGNKVHACAIEHIQANSYQIEFTRESLTLDFVNCLMKAGKNFPDNVYPGQRCAAENNVNNWENIKTCANSTEGSQLLRKAGEATQRLKEPLTSVPTILFNEQFEKKVNERAQVNFIGTICQYVSAPQPRICTAHNGASTSFGLASVSAILSSLMGLWALRYLF</sequence>
<comment type="similarity">
    <text evidence="1">Belongs to the GILT family.</text>
</comment>
<evidence type="ECO:0000313" key="4">
    <source>
        <dbReference type="EMBL" id="EDV41682.1"/>
    </source>
</evidence>
<evidence type="ECO:0000313" key="5">
    <source>
        <dbReference type="Proteomes" id="UP000007801"/>
    </source>
</evidence>
<dbReference type="PhylomeDB" id="B3LX82"/>
<dbReference type="GeneID" id="6500167"/>
<evidence type="ECO:0000256" key="3">
    <source>
        <dbReference type="SAM" id="SignalP"/>
    </source>
</evidence>
<accession>B3LX82</accession>
<keyword evidence="5" id="KW-1185">Reference proteome</keyword>
<evidence type="ECO:0000256" key="1">
    <source>
        <dbReference type="ARBA" id="ARBA00005679"/>
    </source>
</evidence>
<keyword evidence="2" id="KW-0325">Glycoprotein</keyword>
<evidence type="ECO:0000256" key="2">
    <source>
        <dbReference type="ARBA" id="ARBA00023180"/>
    </source>
</evidence>
<dbReference type="OrthoDB" id="958254at2759"/>
<dbReference type="AlphaFoldDB" id="B3LX82"/>
<feature type="signal peptide" evidence="3">
    <location>
        <begin position="1"/>
        <end position="21"/>
    </location>
</feature>
<dbReference type="eggNOG" id="KOG3160">
    <property type="taxonomic scope" value="Eukaryota"/>
</dbReference>